<dbReference type="SUPFAM" id="SSF54928">
    <property type="entry name" value="RNA-binding domain, RBD"/>
    <property type="match status" value="1"/>
</dbReference>
<feature type="region of interest" description="Disordered" evidence="2">
    <location>
        <begin position="74"/>
        <end position="99"/>
    </location>
</feature>
<dbReference type="GO" id="GO:0005634">
    <property type="term" value="C:nucleus"/>
    <property type="evidence" value="ECO:0000318"/>
    <property type="project" value="GO_Central"/>
</dbReference>
<keyword evidence="1" id="KW-0694">RNA-binding</keyword>
<feature type="region of interest" description="Disordered" evidence="2">
    <location>
        <begin position="276"/>
        <end position="314"/>
    </location>
</feature>
<dbReference type="SMART" id="SM00360">
    <property type="entry name" value="RRM"/>
    <property type="match status" value="1"/>
</dbReference>
<dbReference type="InParanoid" id="Q5KP81"/>
<evidence type="ECO:0000313" key="4">
    <source>
        <dbReference type="EMBL" id="AAW40908.2"/>
    </source>
</evidence>
<feature type="domain" description="RRM" evidence="3">
    <location>
        <begin position="107"/>
        <end position="185"/>
    </location>
</feature>
<keyword evidence="5" id="KW-1185">Reference proteome</keyword>
<dbReference type="RefSeq" id="XP_024511896.1">
    <property type="nucleotide sequence ID" value="XM_024656250.1"/>
</dbReference>
<dbReference type="OrthoDB" id="439808at2759"/>
<organism evidence="4 5">
    <name type="scientific">Cryptococcus deneoformans (strain JEC21 / ATCC MYA-565)</name>
    <name type="common">Cryptococcus neoformans var. neoformans serotype D</name>
    <dbReference type="NCBI Taxonomy" id="214684"/>
    <lineage>
        <taxon>Eukaryota</taxon>
        <taxon>Fungi</taxon>
        <taxon>Dikarya</taxon>
        <taxon>Basidiomycota</taxon>
        <taxon>Agaricomycotina</taxon>
        <taxon>Tremellomycetes</taxon>
        <taxon>Tremellales</taxon>
        <taxon>Cryptococcaceae</taxon>
        <taxon>Cryptococcus</taxon>
        <taxon>Cryptococcus neoformans species complex</taxon>
    </lineage>
</organism>
<evidence type="ECO:0000256" key="1">
    <source>
        <dbReference type="PROSITE-ProRule" id="PRU00176"/>
    </source>
</evidence>
<name>Q5KP81_CRYD1</name>
<dbReference type="PaxDb" id="214684-Q5KP81"/>
<reference evidence="4 5" key="1">
    <citation type="journal article" date="2005" name="Science">
        <title>The genome of the basidiomycetous yeast and human pathogen Cryptococcus neoformans.</title>
        <authorList>
            <person name="Loftus B.J."/>
            <person name="Fung E."/>
            <person name="Roncaglia P."/>
            <person name="Rowley D."/>
            <person name="Amedeo P."/>
            <person name="Bruno D."/>
            <person name="Vamathevan J."/>
            <person name="Miranda M."/>
            <person name="Anderson I.J."/>
            <person name="Fraser J.A."/>
            <person name="Allen J.E."/>
            <person name="Bosdet I.E."/>
            <person name="Brent M.R."/>
            <person name="Chiu R."/>
            <person name="Doering T.L."/>
            <person name="Donlin M.J."/>
            <person name="D'Souza C.A."/>
            <person name="Fox D.S."/>
            <person name="Grinberg V."/>
            <person name="Fu J."/>
            <person name="Fukushima M."/>
            <person name="Haas B.J."/>
            <person name="Huang J.C."/>
            <person name="Janbon G."/>
            <person name="Jones S.J."/>
            <person name="Koo H.L."/>
            <person name="Krzywinski M.I."/>
            <person name="Kwon-Chung J.K."/>
            <person name="Lengeler K.B."/>
            <person name="Maiti R."/>
            <person name="Marra M.A."/>
            <person name="Marra R.E."/>
            <person name="Mathewson C.A."/>
            <person name="Mitchell T.G."/>
            <person name="Pertea M."/>
            <person name="Riggs F.R."/>
            <person name="Salzberg S.L."/>
            <person name="Schein J.E."/>
            <person name="Shvartsbeyn A."/>
            <person name="Shin H."/>
            <person name="Shumway M."/>
            <person name="Specht C.A."/>
            <person name="Suh B.B."/>
            <person name="Tenney A."/>
            <person name="Utterback T.R."/>
            <person name="Wickes B.L."/>
            <person name="Wortman J.R."/>
            <person name="Wye N.H."/>
            <person name="Kronstad J.W."/>
            <person name="Lodge J.K."/>
            <person name="Heitman J."/>
            <person name="Davis R.W."/>
            <person name="Fraser C.M."/>
            <person name="Hyman R.W."/>
        </authorList>
    </citation>
    <scope>NUCLEOTIDE SEQUENCE [LARGE SCALE GENOMIC DNA]</scope>
    <source>
        <strain evidence="5">JEC21 / ATCC MYA-565</strain>
    </source>
</reference>
<dbReference type="GO" id="GO:0003729">
    <property type="term" value="F:mRNA binding"/>
    <property type="evidence" value="ECO:0000318"/>
    <property type="project" value="GO_Central"/>
</dbReference>
<dbReference type="GeneID" id="3253414"/>
<evidence type="ECO:0000259" key="3">
    <source>
        <dbReference type="PROSITE" id="PS50102"/>
    </source>
</evidence>
<sequence length="314" mass="36101">MAFSAAYVPSSPGPGEYNPPYPGYIIYSSTVRPPFSQGSPTTISWERNFEKFICENDAKSHKWDELMTFNSYAVRSPSPSDSRSSDAIPSKSPPRSSHVFSKVKSTNILGVFGLSVRTTERDLQDEFSRHGEIEKVVIVYDQRTGRSRGFGFITMRSIEDATQCINKLNGFTIHGRNIRVDYSATPKPHDPTPGQYLGPKTTTISDERLLSRCGRYDDFLEMDGSLHGASHRHHFNRSKGRYDIRDDQMLDKNMIRRRRLEDAYYRGRHDRREAHEYRYRRTSLSPRRNTYETSSSRRGRDAAYESGCSDSSRY</sequence>
<dbReference type="InterPro" id="IPR050441">
    <property type="entry name" value="RBM"/>
</dbReference>
<dbReference type="PANTHER" id="PTHR48034">
    <property type="entry name" value="TRANSFORMER-2 SEX-DETERMINING PROTEIN-RELATED"/>
    <property type="match status" value="1"/>
</dbReference>
<dbReference type="PROSITE" id="PS50102">
    <property type="entry name" value="RRM"/>
    <property type="match status" value="1"/>
</dbReference>
<dbReference type="Pfam" id="PF00076">
    <property type="entry name" value="RRM_1"/>
    <property type="match status" value="1"/>
</dbReference>
<dbReference type="CDD" id="cd12363">
    <property type="entry name" value="RRM_TRA2"/>
    <property type="match status" value="1"/>
</dbReference>
<proteinExistence type="predicted"/>
<dbReference type="HOGENOM" id="CLU_1102726_0_0_1"/>
<dbReference type="FunFam" id="3.30.70.330:FF:000633">
    <property type="entry name" value="Unplaced genomic scaffold supercont2.4, whole genome shotgun sequence"/>
    <property type="match status" value="1"/>
</dbReference>
<feature type="compositionally biased region" description="Polar residues" evidence="2">
    <location>
        <begin position="282"/>
        <end position="296"/>
    </location>
</feature>
<dbReference type="KEGG" id="cne:CNA03870"/>
<dbReference type="EMBL" id="AE017341">
    <property type="protein sequence ID" value="AAW40908.2"/>
    <property type="molecule type" value="Genomic_DNA"/>
</dbReference>
<dbReference type="VEuPathDB" id="FungiDB:CNA03870"/>
<dbReference type="InterPro" id="IPR012677">
    <property type="entry name" value="Nucleotide-bd_a/b_plait_sf"/>
</dbReference>
<gene>
    <name evidence="4" type="ordered locus">CNA03870</name>
</gene>
<evidence type="ECO:0000313" key="5">
    <source>
        <dbReference type="Proteomes" id="UP000002149"/>
    </source>
</evidence>
<accession>Q5KP81</accession>
<feature type="compositionally biased region" description="Low complexity" evidence="2">
    <location>
        <begin position="75"/>
        <end position="90"/>
    </location>
</feature>
<dbReference type="Gene3D" id="3.30.70.330">
    <property type="match status" value="1"/>
</dbReference>
<dbReference type="Proteomes" id="UP000002149">
    <property type="component" value="Chromosome 1"/>
</dbReference>
<protein>
    <submittedName>
        <fullName evidence="4">Transformer-2-beta isoform 3, putative</fullName>
    </submittedName>
</protein>
<dbReference type="STRING" id="214684.Q5KP81"/>
<dbReference type="AlphaFoldDB" id="Q5KP81"/>
<dbReference type="InterPro" id="IPR000504">
    <property type="entry name" value="RRM_dom"/>
</dbReference>
<evidence type="ECO:0000256" key="2">
    <source>
        <dbReference type="SAM" id="MobiDB-lite"/>
    </source>
</evidence>
<dbReference type="eggNOG" id="KOG0118">
    <property type="taxonomic scope" value="Eukaryota"/>
</dbReference>
<dbReference type="InterPro" id="IPR035979">
    <property type="entry name" value="RBD_domain_sf"/>
</dbReference>